<dbReference type="EMBL" id="BGZK01000842">
    <property type="protein sequence ID" value="GBP62502.1"/>
    <property type="molecule type" value="Genomic_DNA"/>
</dbReference>
<protein>
    <submittedName>
        <fullName evidence="2">Uncharacterized protein</fullName>
    </submittedName>
</protein>
<keyword evidence="3" id="KW-1185">Reference proteome</keyword>
<proteinExistence type="predicted"/>
<name>A0A4C1XHP1_EUMVA</name>
<evidence type="ECO:0000313" key="3">
    <source>
        <dbReference type="Proteomes" id="UP000299102"/>
    </source>
</evidence>
<evidence type="ECO:0000256" key="1">
    <source>
        <dbReference type="SAM" id="MobiDB-lite"/>
    </source>
</evidence>
<comment type="caution">
    <text evidence="2">The sequence shown here is derived from an EMBL/GenBank/DDBJ whole genome shotgun (WGS) entry which is preliminary data.</text>
</comment>
<gene>
    <name evidence="2" type="ORF">EVAR_44742_1</name>
</gene>
<dbReference type="Proteomes" id="UP000299102">
    <property type="component" value="Unassembled WGS sequence"/>
</dbReference>
<reference evidence="2 3" key="1">
    <citation type="journal article" date="2019" name="Commun. Biol.">
        <title>The bagworm genome reveals a unique fibroin gene that provides high tensile strength.</title>
        <authorList>
            <person name="Kono N."/>
            <person name="Nakamura H."/>
            <person name="Ohtoshi R."/>
            <person name="Tomita M."/>
            <person name="Numata K."/>
            <person name="Arakawa K."/>
        </authorList>
    </citation>
    <scope>NUCLEOTIDE SEQUENCE [LARGE SCALE GENOMIC DNA]</scope>
</reference>
<evidence type="ECO:0000313" key="2">
    <source>
        <dbReference type="EMBL" id="GBP62502.1"/>
    </source>
</evidence>
<sequence>MSGRDVIRYWVPLAVEAGRSLCTRSKQVPPPPGGRAAAPRRGDNARAAHALSLRGPSPYSLGDLLFHSGRFFILLADVGRSYYFATNRDRYWNQNCKSNRESSPEGIEIDNRNKVKIECGAEIRIESVTAIGTRSSTGNRIGVETGVASGSPGRAGVFVKYFMRRQLIAADARRGLIADRRRSSETVLPREARFTELALFLIRQQLPA</sequence>
<organism evidence="2 3">
    <name type="scientific">Eumeta variegata</name>
    <name type="common">Bagworm moth</name>
    <name type="synonym">Eumeta japonica</name>
    <dbReference type="NCBI Taxonomy" id="151549"/>
    <lineage>
        <taxon>Eukaryota</taxon>
        <taxon>Metazoa</taxon>
        <taxon>Ecdysozoa</taxon>
        <taxon>Arthropoda</taxon>
        <taxon>Hexapoda</taxon>
        <taxon>Insecta</taxon>
        <taxon>Pterygota</taxon>
        <taxon>Neoptera</taxon>
        <taxon>Endopterygota</taxon>
        <taxon>Lepidoptera</taxon>
        <taxon>Glossata</taxon>
        <taxon>Ditrysia</taxon>
        <taxon>Tineoidea</taxon>
        <taxon>Psychidae</taxon>
        <taxon>Oiketicinae</taxon>
        <taxon>Eumeta</taxon>
    </lineage>
</organism>
<feature type="region of interest" description="Disordered" evidence="1">
    <location>
        <begin position="23"/>
        <end position="43"/>
    </location>
</feature>
<dbReference type="AlphaFoldDB" id="A0A4C1XHP1"/>
<accession>A0A4C1XHP1</accession>